<organism evidence="11 12">
    <name type="scientific">Xyrichtys novacula</name>
    <name type="common">Pearly razorfish</name>
    <name type="synonym">Hemipteronotus novacula</name>
    <dbReference type="NCBI Taxonomy" id="13765"/>
    <lineage>
        <taxon>Eukaryota</taxon>
        <taxon>Metazoa</taxon>
        <taxon>Chordata</taxon>
        <taxon>Craniata</taxon>
        <taxon>Vertebrata</taxon>
        <taxon>Euteleostomi</taxon>
        <taxon>Actinopterygii</taxon>
        <taxon>Neopterygii</taxon>
        <taxon>Teleostei</taxon>
        <taxon>Neoteleostei</taxon>
        <taxon>Acanthomorphata</taxon>
        <taxon>Eupercaria</taxon>
        <taxon>Labriformes</taxon>
        <taxon>Labridae</taxon>
        <taxon>Xyrichtys</taxon>
    </lineage>
</organism>
<dbReference type="InterPro" id="IPR006574">
    <property type="entry name" value="PRY"/>
</dbReference>
<keyword evidence="2" id="KW-0479">Metal-binding</keyword>
<dbReference type="EMBL" id="OY660866">
    <property type="protein sequence ID" value="CAJ1052886.1"/>
    <property type="molecule type" value="Genomic_DNA"/>
</dbReference>
<feature type="coiled-coil region" evidence="7">
    <location>
        <begin position="187"/>
        <end position="214"/>
    </location>
</feature>
<dbReference type="InterPro" id="IPR013083">
    <property type="entry name" value="Znf_RING/FYVE/PHD"/>
</dbReference>
<dbReference type="Pfam" id="PF25600">
    <property type="entry name" value="TRIM_CC"/>
    <property type="match status" value="1"/>
</dbReference>
<dbReference type="InterPro" id="IPR058030">
    <property type="entry name" value="TRIM8/14/16/25/29/45/65_CC"/>
</dbReference>
<dbReference type="SMART" id="SM00336">
    <property type="entry name" value="BBOX"/>
    <property type="match status" value="2"/>
</dbReference>
<evidence type="ECO:0000259" key="8">
    <source>
        <dbReference type="PROSITE" id="PS50089"/>
    </source>
</evidence>
<keyword evidence="3 6" id="KW-0863">Zinc-finger</keyword>
<name>A0AAV1EW29_XYRNO</name>
<evidence type="ECO:0000313" key="12">
    <source>
        <dbReference type="Proteomes" id="UP001178508"/>
    </source>
</evidence>
<dbReference type="Pfam" id="PF13765">
    <property type="entry name" value="PRY"/>
    <property type="match status" value="1"/>
</dbReference>
<evidence type="ECO:0000256" key="3">
    <source>
        <dbReference type="ARBA" id="ARBA00022771"/>
    </source>
</evidence>
<dbReference type="InterPro" id="IPR013320">
    <property type="entry name" value="ConA-like_dom_sf"/>
</dbReference>
<dbReference type="GO" id="GO:0016567">
    <property type="term" value="P:protein ubiquitination"/>
    <property type="evidence" value="ECO:0007669"/>
    <property type="project" value="InterPro"/>
</dbReference>
<keyword evidence="12" id="KW-1185">Reference proteome</keyword>
<evidence type="ECO:0000256" key="2">
    <source>
        <dbReference type="ARBA" id="ARBA00022723"/>
    </source>
</evidence>
<feature type="domain" description="RING-type" evidence="8">
    <location>
        <begin position="15"/>
        <end position="55"/>
    </location>
</feature>
<dbReference type="InterPro" id="IPR003613">
    <property type="entry name" value="Ubox_domain"/>
</dbReference>
<keyword evidence="4" id="KW-0862">Zinc</keyword>
<sequence length="542" mass="61466">MATANYSRQEDQFLCPICLDVFTDPVSTPCGHNFCKNCITKLWNTNKSASCPMCKEVFTTRPDLKVNTFISEMVAQFRDEAQQQASSSSEAGEVLCDICTETRQKAQKSCLDCLASYCQTHLEPHLTAPRLKRHELIDPVEDLEDRICLNHNKPLELFCKTDQTCVCMLCSVLDHKTHEFVPLKTEYEEKKAELGKTEAEIRQMIQKRREKIQEIKHSVDLSGKNADRKMAEGVQVFSALKKSVEVGQAELMNSIQEKQKTTEKQAQDFIKELEGEISELTVRRSELEQLSHSKDHLHFLQIVQSMNINHLPSTKDWTGINVHPPSFEDSVIRAVAQLEETLSADMKKLLVQAELKRIRKYKVDVTLEPDTANPWLNLSDDGKQVYLSKANRNLPDNPERFSGCISVLGKQSFSSGRFYYEVQVKGKTGWDLGVASKSINRKGKIKLSPDNGYWTIWLRDGHEYKALAWPSVSLSLKSQPEKVGVFVDYEEGLVVFYDVNTPALIYSFTGSSFTEELYPYFNPGLNDGENSAPLIITPVSIK</sequence>
<dbReference type="PANTHER" id="PTHR25465">
    <property type="entry name" value="B-BOX DOMAIN CONTAINING"/>
    <property type="match status" value="1"/>
</dbReference>
<accession>A0AAV1EW29</accession>
<dbReference type="GO" id="GO:0008270">
    <property type="term" value="F:zinc ion binding"/>
    <property type="evidence" value="ECO:0007669"/>
    <property type="project" value="UniProtKB-KW"/>
</dbReference>
<feature type="domain" description="B30.2/SPRY" evidence="10">
    <location>
        <begin position="345"/>
        <end position="539"/>
    </location>
</feature>
<dbReference type="InterPro" id="IPR017907">
    <property type="entry name" value="Znf_RING_CS"/>
</dbReference>
<dbReference type="Gene3D" id="3.30.160.60">
    <property type="entry name" value="Classic Zinc Finger"/>
    <property type="match status" value="1"/>
</dbReference>
<evidence type="ECO:0000256" key="6">
    <source>
        <dbReference type="PROSITE-ProRule" id="PRU00024"/>
    </source>
</evidence>
<keyword evidence="5" id="KW-0391">Immunity</keyword>
<dbReference type="SMART" id="SM00184">
    <property type="entry name" value="RING"/>
    <property type="match status" value="1"/>
</dbReference>
<dbReference type="SMART" id="SM00589">
    <property type="entry name" value="PRY"/>
    <property type="match status" value="1"/>
</dbReference>
<dbReference type="InterPro" id="IPR043136">
    <property type="entry name" value="B30.2/SPRY_sf"/>
</dbReference>
<dbReference type="Gene3D" id="2.60.120.920">
    <property type="match status" value="1"/>
</dbReference>
<dbReference type="Pfam" id="PF13445">
    <property type="entry name" value="zf-RING_UBOX"/>
    <property type="match status" value="1"/>
</dbReference>
<dbReference type="Pfam" id="PF00643">
    <property type="entry name" value="zf-B_box"/>
    <property type="match status" value="1"/>
</dbReference>
<proteinExistence type="predicted"/>
<dbReference type="SUPFAM" id="SSF49899">
    <property type="entry name" value="Concanavalin A-like lectins/glucanases"/>
    <property type="match status" value="1"/>
</dbReference>
<dbReference type="PROSITE" id="PS50089">
    <property type="entry name" value="ZF_RING_2"/>
    <property type="match status" value="1"/>
</dbReference>
<evidence type="ECO:0000259" key="9">
    <source>
        <dbReference type="PROSITE" id="PS50119"/>
    </source>
</evidence>
<dbReference type="PANTHER" id="PTHR25465:SF32">
    <property type="entry name" value="BLOODTHIRSTY-RELATED GENE FAMILY, MEMBER 16 ISOFORM X1-RELATED"/>
    <property type="match status" value="1"/>
</dbReference>
<dbReference type="GO" id="GO:0004842">
    <property type="term" value="F:ubiquitin-protein transferase activity"/>
    <property type="evidence" value="ECO:0007669"/>
    <property type="project" value="InterPro"/>
</dbReference>
<reference evidence="11" key="1">
    <citation type="submission" date="2023-08" db="EMBL/GenBank/DDBJ databases">
        <authorList>
            <person name="Alioto T."/>
            <person name="Alioto T."/>
            <person name="Gomez Garrido J."/>
        </authorList>
    </citation>
    <scope>NUCLEOTIDE SEQUENCE</scope>
</reference>
<dbReference type="Gene3D" id="4.10.830.40">
    <property type="match status" value="1"/>
</dbReference>
<dbReference type="AlphaFoldDB" id="A0AAV1EW29"/>
<dbReference type="InterPro" id="IPR000315">
    <property type="entry name" value="Znf_B-box"/>
</dbReference>
<evidence type="ECO:0000256" key="7">
    <source>
        <dbReference type="SAM" id="Coils"/>
    </source>
</evidence>
<dbReference type="InterPro" id="IPR027370">
    <property type="entry name" value="Znf-RING_euk"/>
</dbReference>
<keyword evidence="1" id="KW-0399">Innate immunity</keyword>
<dbReference type="PROSITE" id="PS00518">
    <property type="entry name" value="ZF_RING_1"/>
    <property type="match status" value="1"/>
</dbReference>
<dbReference type="GO" id="GO:0045087">
    <property type="term" value="P:innate immune response"/>
    <property type="evidence" value="ECO:0007669"/>
    <property type="project" value="UniProtKB-KW"/>
</dbReference>
<evidence type="ECO:0000313" key="11">
    <source>
        <dbReference type="EMBL" id="CAJ1052886.1"/>
    </source>
</evidence>
<dbReference type="SMART" id="SM00504">
    <property type="entry name" value="Ubox"/>
    <property type="match status" value="1"/>
</dbReference>
<protein>
    <submittedName>
        <fullName evidence="11">E3 ubiquitin-protein ligase TRIM39-like isoform X1</fullName>
    </submittedName>
</protein>
<dbReference type="InterPro" id="IPR001870">
    <property type="entry name" value="B30.2/SPRY"/>
</dbReference>
<dbReference type="SMART" id="SM00449">
    <property type="entry name" value="SPRY"/>
    <property type="match status" value="1"/>
</dbReference>
<dbReference type="FunFam" id="2.60.120.920:FF:000004">
    <property type="entry name" value="Butyrophilin subfamily 1 member A1"/>
    <property type="match status" value="1"/>
</dbReference>
<dbReference type="CDD" id="cd13733">
    <property type="entry name" value="SPRY_PRY_C-I_1"/>
    <property type="match status" value="1"/>
</dbReference>
<dbReference type="InterPro" id="IPR051051">
    <property type="entry name" value="E3_ubiq-ligase_TRIM/RNF"/>
</dbReference>
<dbReference type="CDD" id="cd19769">
    <property type="entry name" value="Bbox2_TRIM16-like"/>
    <property type="match status" value="1"/>
</dbReference>
<dbReference type="InterPro" id="IPR003879">
    <property type="entry name" value="Butyrophylin_SPRY"/>
</dbReference>
<dbReference type="InterPro" id="IPR001841">
    <property type="entry name" value="Znf_RING"/>
</dbReference>
<gene>
    <name evidence="11" type="ORF">XNOV1_A033902</name>
</gene>
<dbReference type="PROSITE" id="PS50119">
    <property type="entry name" value="ZF_BBOX"/>
    <property type="match status" value="1"/>
</dbReference>
<dbReference type="Gene3D" id="3.30.40.10">
    <property type="entry name" value="Zinc/RING finger domain, C3HC4 (zinc finger)"/>
    <property type="match status" value="1"/>
</dbReference>
<dbReference type="PRINTS" id="PR01407">
    <property type="entry name" value="BUTYPHLNCDUF"/>
</dbReference>
<evidence type="ECO:0000256" key="1">
    <source>
        <dbReference type="ARBA" id="ARBA00022588"/>
    </source>
</evidence>
<keyword evidence="7" id="KW-0175">Coiled coil</keyword>
<dbReference type="Proteomes" id="UP001178508">
    <property type="component" value="Chromosome 3"/>
</dbReference>
<evidence type="ECO:0000259" key="10">
    <source>
        <dbReference type="PROSITE" id="PS50188"/>
    </source>
</evidence>
<dbReference type="SUPFAM" id="SSF57850">
    <property type="entry name" value="RING/U-box"/>
    <property type="match status" value="1"/>
</dbReference>
<evidence type="ECO:0000256" key="4">
    <source>
        <dbReference type="ARBA" id="ARBA00022833"/>
    </source>
</evidence>
<dbReference type="InterPro" id="IPR003877">
    <property type="entry name" value="SPRY_dom"/>
</dbReference>
<dbReference type="Pfam" id="PF00622">
    <property type="entry name" value="SPRY"/>
    <property type="match status" value="1"/>
</dbReference>
<dbReference type="SUPFAM" id="SSF57845">
    <property type="entry name" value="B-box zinc-binding domain"/>
    <property type="match status" value="1"/>
</dbReference>
<dbReference type="GO" id="GO:0005737">
    <property type="term" value="C:cytoplasm"/>
    <property type="evidence" value="ECO:0007669"/>
    <property type="project" value="UniProtKB-ARBA"/>
</dbReference>
<feature type="domain" description="B box-type" evidence="9">
    <location>
        <begin position="143"/>
        <end position="183"/>
    </location>
</feature>
<dbReference type="PROSITE" id="PS50188">
    <property type="entry name" value="B302_SPRY"/>
    <property type="match status" value="1"/>
</dbReference>
<evidence type="ECO:0000256" key="5">
    <source>
        <dbReference type="ARBA" id="ARBA00022859"/>
    </source>
</evidence>